<dbReference type="STRING" id="411473.RUMCAL_00432"/>
<keyword evidence="1" id="KW-0812">Transmembrane</keyword>
<name>U2KY28_9FIRM</name>
<evidence type="ECO:0000313" key="2">
    <source>
        <dbReference type="EMBL" id="ERJ97192.1"/>
    </source>
</evidence>
<gene>
    <name evidence="2" type="ORF">RUMCAL_00432</name>
</gene>
<dbReference type="Gene3D" id="3.30.700.10">
    <property type="entry name" value="Glycoprotein, Type 4 Pilin"/>
    <property type="match status" value="1"/>
</dbReference>
<dbReference type="PATRIC" id="fig|411473.3.peg.324"/>
<evidence type="ECO:0000256" key="1">
    <source>
        <dbReference type="SAM" id="Phobius"/>
    </source>
</evidence>
<dbReference type="Pfam" id="PF07963">
    <property type="entry name" value="N_methyl"/>
    <property type="match status" value="1"/>
</dbReference>
<accession>U2KY28</accession>
<reference evidence="2 3" key="1">
    <citation type="submission" date="2013-07" db="EMBL/GenBank/DDBJ databases">
        <authorList>
            <person name="Weinstock G."/>
            <person name="Sodergren E."/>
            <person name="Wylie T."/>
            <person name="Fulton L."/>
            <person name="Fulton R."/>
            <person name="Fronick C."/>
            <person name="O'Laughlin M."/>
            <person name="Godfrey J."/>
            <person name="Miner T."/>
            <person name="Herter B."/>
            <person name="Appelbaum E."/>
            <person name="Cordes M."/>
            <person name="Lek S."/>
            <person name="Wollam A."/>
            <person name="Pepin K.H."/>
            <person name="Palsikar V.B."/>
            <person name="Mitreva M."/>
            <person name="Wilson R.K."/>
        </authorList>
    </citation>
    <scope>NUCLEOTIDE SEQUENCE [LARGE SCALE GENOMIC DNA]</scope>
    <source>
        <strain evidence="2 3">ATCC 27760</strain>
    </source>
</reference>
<dbReference type="Proteomes" id="UP000016662">
    <property type="component" value="Unassembled WGS sequence"/>
</dbReference>
<dbReference type="PROSITE" id="PS00409">
    <property type="entry name" value="PROKAR_NTER_METHYL"/>
    <property type="match status" value="1"/>
</dbReference>
<dbReference type="InterPro" id="IPR045584">
    <property type="entry name" value="Pilin-like"/>
</dbReference>
<dbReference type="eggNOG" id="COG2165">
    <property type="taxonomic scope" value="Bacteria"/>
</dbReference>
<sequence length="170" mass="17680">MKTPMNVFNTAMKKKKNRKGFSLVELIVVLVIMAILSAALIPSLIGYISKTKEQNVQSECQQAVTAAQTIASGLYASADGKYTFTPAGGTAVTVDDSSTKNIVTTMGSAQSAVKQLAEVPGTIVTIEVSSDGLVKKLVYAEGDGSSGKKNCTYTRADATAAGTYTNGKVA</sequence>
<keyword evidence="3" id="KW-1185">Reference proteome</keyword>
<dbReference type="AlphaFoldDB" id="U2KY28"/>
<dbReference type="HOGENOM" id="CLU_091705_5_2_9"/>
<dbReference type="InterPro" id="IPR012902">
    <property type="entry name" value="N_methyl_site"/>
</dbReference>
<protein>
    <submittedName>
        <fullName evidence="2">Prepilin-type cleavage/methylation protein</fullName>
    </submittedName>
</protein>
<dbReference type="EMBL" id="AWVF01000034">
    <property type="protein sequence ID" value="ERJ97192.1"/>
    <property type="molecule type" value="Genomic_DNA"/>
</dbReference>
<keyword evidence="1" id="KW-1133">Transmembrane helix</keyword>
<dbReference type="SUPFAM" id="SSF54523">
    <property type="entry name" value="Pili subunits"/>
    <property type="match status" value="1"/>
</dbReference>
<comment type="caution">
    <text evidence="2">The sequence shown here is derived from an EMBL/GenBank/DDBJ whole genome shotgun (WGS) entry which is preliminary data.</text>
</comment>
<feature type="transmembrane region" description="Helical" evidence="1">
    <location>
        <begin position="21"/>
        <end position="48"/>
    </location>
</feature>
<evidence type="ECO:0000313" key="3">
    <source>
        <dbReference type="Proteomes" id="UP000016662"/>
    </source>
</evidence>
<proteinExistence type="predicted"/>
<dbReference type="NCBIfam" id="TIGR02532">
    <property type="entry name" value="IV_pilin_GFxxxE"/>
    <property type="match status" value="1"/>
</dbReference>
<organism evidence="2 3">
    <name type="scientific">Ruminococcus callidus ATCC 27760</name>
    <dbReference type="NCBI Taxonomy" id="411473"/>
    <lineage>
        <taxon>Bacteria</taxon>
        <taxon>Bacillati</taxon>
        <taxon>Bacillota</taxon>
        <taxon>Clostridia</taxon>
        <taxon>Eubacteriales</taxon>
        <taxon>Oscillospiraceae</taxon>
        <taxon>Ruminococcus</taxon>
    </lineage>
</organism>
<keyword evidence="1" id="KW-0472">Membrane</keyword>